<dbReference type="InterPro" id="IPR052519">
    <property type="entry name" value="Euk-type_GlcNAc_Kinase"/>
</dbReference>
<name>A0ABX7QMK8_9GAMM</name>
<dbReference type="PANTHER" id="PTHR43190:SF3">
    <property type="entry name" value="N-ACETYL-D-GLUCOSAMINE KINASE"/>
    <property type="match status" value="1"/>
</dbReference>
<keyword evidence="3" id="KW-1185">Reference proteome</keyword>
<dbReference type="Pfam" id="PF01869">
    <property type="entry name" value="BcrAD_BadFG"/>
    <property type="match status" value="1"/>
</dbReference>
<dbReference type="RefSeq" id="WP_207353913.1">
    <property type="nucleotide sequence ID" value="NZ_CP071503.1"/>
</dbReference>
<reference evidence="2 3" key="1">
    <citation type="submission" date="2021-03" db="EMBL/GenBank/DDBJ databases">
        <title>Novel species identification of genus Shewanella.</title>
        <authorList>
            <person name="Liu G."/>
            <person name="Zhang Q."/>
        </authorList>
    </citation>
    <scope>NUCLEOTIDE SEQUENCE [LARGE SCALE GENOMIC DNA]</scope>
    <source>
        <strain evidence="2 3">FJAT-51800</strain>
    </source>
</reference>
<protein>
    <submittedName>
        <fullName evidence="2">ATPase</fullName>
    </submittedName>
</protein>
<dbReference type="CDD" id="cd24082">
    <property type="entry name" value="ASKHA_NBD_GspK-like"/>
    <property type="match status" value="1"/>
</dbReference>
<accession>A0ABX7QMK8</accession>
<dbReference type="Proteomes" id="UP000662770">
    <property type="component" value="Chromosome"/>
</dbReference>
<dbReference type="Gene3D" id="3.30.420.40">
    <property type="match status" value="2"/>
</dbReference>
<organism evidence="2 3">
    <name type="scientific">Shewanella avicenniae</name>
    <dbReference type="NCBI Taxonomy" id="2814294"/>
    <lineage>
        <taxon>Bacteria</taxon>
        <taxon>Pseudomonadati</taxon>
        <taxon>Pseudomonadota</taxon>
        <taxon>Gammaproteobacteria</taxon>
        <taxon>Alteromonadales</taxon>
        <taxon>Shewanellaceae</taxon>
        <taxon>Shewanella</taxon>
    </lineage>
</organism>
<evidence type="ECO:0000313" key="3">
    <source>
        <dbReference type="Proteomes" id="UP000662770"/>
    </source>
</evidence>
<evidence type="ECO:0000259" key="1">
    <source>
        <dbReference type="Pfam" id="PF01869"/>
    </source>
</evidence>
<dbReference type="EMBL" id="CP071503">
    <property type="protein sequence ID" value="QSX32672.1"/>
    <property type="molecule type" value="Genomic_DNA"/>
</dbReference>
<proteinExistence type="predicted"/>
<feature type="domain" description="ATPase BadF/BadG/BcrA/BcrD type" evidence="1">
    <location>
        <begin position="7"/>
        <end position="256"/>
    </location>
</feature>
<evidence type="ECO:0000313" key="2">
    <source>
        <dbReference type="EMBL" id="QSX32672.1"/>
    </source>
</evidence>
<dbReference type="PANTHER" id="PTHR43190">
    <property type="entry name" value="N-ACETYL-D-GLUCOSAMINE KINASE"/>
    <property type="match status" value="1"/>
</dbReference>
<dbReference type="InterPro" id="IPR043129">
    <property type="entry name" value="ATPase_NBD"/>
</dbReference>
<sequence>MKYELYLGIDGGGSKCKARLELENGELLGEGVSGPANPVHNSELAFQSIVEASVIALTNAGFSPDVLGRVNTVMGLAGVNIPKYHAIVEAWKHPFGNCLITTDLHIACLGAHAGSEGAIVITGTGSSAFTSINGVQTMLGGHGFPLGDKAGGAWLGWKALSAVLDGFDGLMSRNDLFERVCNQLQISSSNELVTQALHFLPRDYAAIAPLVLDAAKAGDEIAISIMNEGAHYLQSLLNRLHELQPKRISVIGGLASRWLDWLPSETKSFLNSPLCSPEYGAVALAKQQFKDPQ</sequence>
<dbReference type="SUPFAM" id="SSF53067">
    <property type="entry name" value="Actin-like ATPase domain"/>
    <property type="match status" value="2"/>
</dbReference>
<dbReference type="InterPro" id="IPR002731">
    <property type="entry name" value="ATPase_BadF"/>
</dbReference>
<gene>
    <name evidence="2" type="ORF">JYB87_13045</name>
</gene>